<evidence type="ECO:0000256" key="6">
    <source>
        <dbReference type="ARBA" id="ARBA00022989"/>
    </source>
</evidence>
<keyword evidence="7 10" id="KW-0472">Membrane</keyword>
<dbReference type="OrthoDB" id="442460at2759"/>
<keyword evidence="11" id="KW-0732">Signal</keyword>
<evidence type="ECO:0000256" key="8">
    <source>
        <dbReference type="PROSITE-ProRule" id="PRU00175"/>
    </source>
</evidence>
<dbReference type="AlphaFoldDB" id="A0A835VA25"/>
<sequence>MIRPPSSFLLLLFCAAYVTAQPKPPNFMPNPSENDVQVSFRPSIAVVIGIFSIMLSFTFLLLMYAKFCHRNGARHFGESIPNSLAVGGSRGDEGRSSGIDKVLIESLPFFRFSDLKGSREGLECAVCLSRFEDNDILRLLPRCKHAFHMDCIDRWLDSLLLPLSAAPASLPTTSPTSNILPAHASSCAIPPVGPRSPTLSKRATLPSSSSSSARTSAPRRCASPRASGPLRGRRRTEDRSCQEVETMHRHRRWPPIYIL</sequence>
<evidence type="ECO:0000256" key="7">
    <source>
        <dbReference type="ARBA" id="ARBA00023136"/>
    </source>
</evidence>
<evidence type="ECO:0000256" key="2">
    <source>
        <dbReference type="ARBA" id="ARBA00022692"/>
    </source>
</evidence>
<evidence type="ECO:0000256" key="11">
    <source>
        <dbReference type="SAM" id="SignalP"/>
    </source>
</evidence>
<comment type="subcellular location">
    <subcellularLocation>
        <location evidence="1">Membrane</location>
    </subcellularLocation>
</comment>
<evidence type="ECO:0000256" key="9">
    <source>
        <dbReference type="SAM" id="MobiDB-lite"/>
    </source>
</evidence>
<proteinExistence type="predicted"/>
<keyword evidence="5" id="KW-0862">Zinc</keyword>
<keyword evidence="14" id="KW-1185">Reference proteome</keyword>
<feature type="compositionally biased region" description="Low complexity" evidence="9">
    <location>
        <begin position="200"/>
        <end position="227"/>
    </location>
</feature>
<evidence type="ECO:0000313" key="13">
    <source>
        <dbReference type="EMBL" id="KAG0489325.1"/>
    </source>
</evidence>
<dbReference type="PANTHER" id="PTHR46539:SF1">
    <property type="entry name" value="E3 UBIQUITIN-PROTEIN LIGASE ATL42"/>
    <property type="match status" value="1"/>
</dbReference>
<dbReference type="Pfam" id="PF13639">
    <property type="entry name" value="zf-RING_2"/>
    <property type="match status" value="1"/>
</dbReference>
<protein>
    <recommendedName>
        <fullName evidence="12">RING-type domain-containing protein</fullName>
    </recommendedName>
</protein>
<keyword evidence="2 10" id="KW-0812">Transmembrane</keyword>
<name>A0A835VA25_VANPL</name>
<evidence type="ECO:0000256" key="4">
    <source>
        <dbReference type="ARBA" id="ARBA00022771"/>
    </source>
</evidence>
<dbReference type="SUPFAM" id="SSF57850">
    <property type="entry name" value="RING/U-box"/>
    <property type="match status" value="1"/>
</dbReference>
<dbReference type="GO" id="GO:0008270">
    <property type="term" value="F:zinc ion binding"/>
    <property type="evidence" value="ECO:0007669"/>
    <property type="project" value="UniProtKB-KW"/>
</dbReference>
<feature type="chain" id="PRO_5032916250" description="RING-type domain-containing protein" evidence="11">
    <location>
        <begin position="21"/>
        <end position="259"/>
    </location>
</feature>
<evidence type="ECO:0000256" key="10">
    <source>
        <dbReference type="SAM" id="Phobius"/>
    </source>
</evidence>
<keyword evidence="3" id="KW-0479">Metal-binding</keyword>
<feature type="compositionally biased region" description="Basic and acidic residues" evidence="9">
    <location>
        <begin position="235"/>
        <end position="246"/>
    </location>
</feature>
<accession>A0A835VA25</accession>
<evidence type="ECO:0000313" key="14">
    <source>
        <dbReference type="Proteomes" id="UP000636800"/>
    </source>
</evidence>
<feature type="region of interest" description="Disordered" evidence="9">
    <location>
        <begin position="191"/>
        <end position="246"/>
    </location>
</feature>
<feature type="domain" description="RING-type" evidence="12">
    <location>
        <begin position="124"/>
        <end position="155"/>
    </location>
</feature>
<organism evidence="13 14">
    <name type="scientific">Vanilla planifolia</name>
    <name type="common">Vanilla</name>
    <dbReference type="NCBI Taxonomy" id="51239"/>
    <lineage>
        <taxon>Eukaryota</taxon>
        <taxon>Viridiplantae</taxon>
        <taxon>Streptophyta</taxon>
        <taxon>Embryophyta</taxon>
        <taxon>Tracheophyta</taxon>
        <taxon>Spermatophyta</taxon>
        <taxon>Magnoliopsida</taxon>
        <taxon>Liliopsida</taxon>
        <taxon>Asparagales</taxon>
        <taxon>Orchidaceae</taxon>
        <taxon>Vanilloideae</taxon>
        <taxon>Vanilleae</taxon>
        <taxon>Vanilla</taxon>
    </lineage>
</organism>
<feature type="transmembrane region" description="Helical" evidence="10">
    <location>
        <begin position="44"/>
        <end position="65"/>
    </location>
</feature>
<reference evidence="13 14" key="1">
    <citation type="journal article" date="2020" name="Nat. Food">
        <title>A phased Vanilla planifolia genome enables genetic improvement of flavour and production.</title>
        <authorList>
            <person name="Hasing T."/>
            <person name="Tang H."/>
            <person name="Brym M."/>
            <person name="Khazi F."/>
            <person name="Huang T."/>
            <person name="Chambers A.H."/>
        </authorList>
    </citation>
    <scope>NUCLEOTIDE SEQUENCE [LARGE SCALE GENOMIC DNA]</scope>
    <source>
        <tissue evidence="13">Leaf</tissue>
    </source>
</reference>
<evidence type="ECO:0000256" key="5">
    <source>
        <dbReference type="ARBA" id="ARBA00022833"/>
    </source>
</evidence>
<dbReference type="EMBL" id="JADCNL010000003">
    <property type="protein sequence ID" value="KAG0489325.1"/>
    <property type="molecule type" value="Genomic_DNA"/>
</dbReference>
<dbReference type="InterPro" id="IPR001841">
    <property type="entry name" value="Znf_RING"/>
</dbReference>
<feature type="signal peptide" evidence="11">
    <location>
        <begin position="1"/>
        <end position="20"/>
    </location>
</feature>
<dbReference type="Proteomes" id="UP000636800">
    <property type="component" value="Chromosome 3"/>
</dbReference>
<dbReference type="PANTHER" id="PTHR46539">
    <property type="entry name" value="E3 UBIQUITIN-PROTEIN LIGASE ATL42"/>
    <property type="match status" value="1"/>
</dbReference>
<evidence type="ECO:0000256" key="3">
    <source>
        <dbReference type="ARBA" id="ARBA00022723"/>
    </source>
</evidence>
<dbReference type="GO" id="GO:0016020">
    <property type="term" value="C:membrane"/>
    <property type="evidence" value="ECO:0007669"/>
    <property type="project" value="UniProtKB-SubCell"/>
</dbReference>
<dbReference type="PROSITE" id="PS50089">
    <property type="entry name" value="ZF_RING_2"/>
    <property type="match status" value="1"/>
</dbReference>
<evidence type="ECO:0000259" key="12">
    <source>
        <dbReference type="PROSITE" id="PS50089"/>
    </source>
</evidence>
<evidence type="ECO:0000256" key="1">
    <source>
        <dbReference type="ARBA" id="ARBA00004370"/>
    </source>
</evidence>
<keyword evidence="6 10" id="KW-1133">Transmembrane helix</keyword>
<comment type="caution">
    <text evidence="13">The sequence shown here is derived from an EMBL/GenBank/DDBJ whole genome shotgun (WGS) entry which is preliminary data.</text>
</comment>
<dbReference type="InterPro" id="IPR013083">
    <property type="entry name" value="Znf_RING/FYVE/PHD"/>
</dbReference>
<dbReference type="Gene3D" id="3.30.40.10">
    <property type="entry name" value="Zinc/RING finger domain, C3HC4 (zinc finger)"/>
    <property type="match status" value="1"/>
</dbReference>
<keyword evidence="4 8" id="KW-0863">Zinc-finger</keyword>
<gene>
    <name evidence="13" type="ORF">HPP92_008136</name>
</gene>